<dbReference type="AlphaFoldDB" id="A0A0D2C3C2"/>
<reference evidence="2 3" key="1">
    <citation type="submission" date="2015-01" db="EMBL/GenBank/DDBJ databases">
        <title>The Genome Sequence of Exophiala spinifera CBS89968.</title>
        <authorList>
            <consortium name="The Broad Institute Genomics Platform"/>
            <person name="Cuomo C."/>
            <person name="de Hoog S."/>
            <person name="Gorbushina A."/>
            <person name="Stielow B."/>
            <person name="Teixiera M."/>
            <person name="Abouelleil A."/>
            <person name="Chapman S.B."/>
            <person name="Priest M."/>
            <person name="Young S.K."/>
            <person name="Wortman J."/>
            <person name="Nusbaum C."/>
            <person name="Birren B."/>
        </authorList>
    </citation>
    <scope>NUCLEOTIDE SEQUENCE [LARGE SCALE GENOMIC DNA]</scope>
    <source>
        <strain evidence="2 3">CBS 89968</strain>
    </source>
</reference>
<dbReference type="PANTHER" id="PTHR38111:SF11">
    <property type="entry name" value="TRANSCRIPTION FACTOR DOMAIN-CONTAINING PROTEIN-RELATED"/>
    <property type="match status" value="1"/>
</dbReference>
<keyword evidence="3" id="KW-1185">Reference proteome</keyword>
<name>A0A0D2C3C2_9EURO</name>
<organism evidence="2 3">
    <name type="scientific">Exophiala spinifera</name>
    <dbReference type="NCBI Taxonomy" id="91928"/>
    <lineage>
        <taxon>Eukaryota</taxon>
        <taxon>Fungi</taxon>
        <taxon>Dikarya</taxon>
        <taxon>Ascomycota</taxon>
        <taxon>Pezizomycotina</taxon>
        <taxon>Eurotiomycetes</taxon>
        <taxon>Chaetothyriomycetidae</taxon>
        <taxon>Chaetothyriales</taxon>
        <taxon>Herpotrichiellaceae</taxon>
        <taxon>Exophiala</taxon>
    </lineage>
</organism>
<dbReference type="EMBL" id="KN847493">
    <property type="protein sequence ID" value="KIW18109.1"/>
    <property type="molecule type" value="Genomic_DNA"/>
</dbReference>
<gene>
    <name evidence="2" type="ORF">PV08_02396</name>
</gene>
<accession>A0A0D2C3C2</accession>
<dbReference type="PANTHER" id="PTHR38111">
    <property type="entry name" value="ZN(2)-C6 FUNGAL-TYPE DOMAIN-CONTAINING PROTEIN-RELATED"/>
    <property type="match status" value="1"/>
</dbReference>
<dbReference type="GeneID" id="27329479"/>
<feature type="region of interest" description="Disordered" evidence="1">
    <location>
        <begin position="389"/>
        <end position="415"/>
    </location>
</feature>
<dbReference type="STRING" id="91928.A0A0D2C3C2"/>
<evidence type="ECO:0000256" key="1">
    <source>
        <dbReference type="SAM" id="MobiDB-lite"/>
    </source>
</evidence>
<dbReference type="OrthoDB" id="4491390at2759"/>
<dbReference type="Proteomes" id="UP000053328">
    <property type="component" value="Unassembled WGS sequence"/>
</dbReference>
<evidence type="ECO:0000313" key="3">
    <source>
        <dbReference type="Proteomes" id="UP000053328"/>
    </source>
</evidence>
<dbReference type="Pfam" id="PF11951">
    <property type="entry name" value="Fungal_trans_2"/>
    <property type="match status" value="1"/>
</dbReference>
<dbReference type="VEuPathDB" id="FungiDB:PV08_02396"/>
<dbReference type="HOGENOM" id="CLU_021599_2_1_1"/>
<dbReference type="InterPro" id="IPR021858">
    <property type="entry name" value="Fun_TF"/>
</dbReference>
<dbReference type="InterPro" id="IPR053178">
    <property type="entry name" value="Osmoadaptation_assoc"/>
</dbReference>
<sequence length="535" mass="60238">MTDIWCNVDSVIVRNPSAANVQSHGGCASERLSIDNDVFYGVVRNDQRLHYESSRSPAATHEERVLNTVQMSPATVYRRQILATYINATVPFDFLQPHDLPWLRLFYHIENWPVCLEYAVLAVGLAALGRKAGDSSMVSSSTRYYVHGLRGLRMALTRPELAAQDGVLAAGMLLASYEIVEGPEPSSRVAYIYHHQGCGRLIKFRGPEAHSSGTGHAIFRTYRIEGLLAALQPPHDTFLLERDWLSIPWSGSPKLWLDRVMDLLGSAPAIFRQVQTFQQNMSQVGDLVPTARRVLRQCLELERRMDEFFKGFSNGKTRPFYWPMLSRLKIPDASSVCYEFSDLTTAKILMFYWATLTMLRSGISSLGDMLRSVSRGGGAGVVVDVRGGAEGNQIQDPNPNPDRHPHRHRQRRTSFDLERDDDIVERSRRTTATTTITITTPDPPRRDLDVLVGREHGSHATVDVRTPARNVLQSVEYCLQRDMLGLGPVIAVAPVMMVLETLDRRGGNEFHTECEWARHILRIISTDRLCGLRIM</sequence>
<dbReference type="RefSeq" id="XP_016238325.1">
    <property type="nucleotide sequence ID" value="XM_016376755.1"/>
</dbReference>
<evidence type="ECO:0008006" key="4">
    <source>
        <dbReference type="Google" id="ProtNLM"/>
    </source>
</evidence>
<protein>
    <recommendedName>
        <fullName evidence="4">Transcription factor domain-containing protein</fullName>
    </recommendedName>
</protein>
<evidence type="ECO:0000313" key="2">
    <source>
        <dbReference type="EMBL" id="KIW18109.1"/>
    </source>
</evidence>
<proteinExistence type="predicted"/>